<gene>
    <name evidence="1" type="ORF">KSZ_40350</name>
</gene>
<keyword evidence="2" id="KW-1185">Reference proteome</keyword>
<dbReference type="Proteomes" id="UP000635565">
    <property type="component" value="Unassembled WGS sequence"/>
</dbReference>
<dbReference type="EMBL" id="BNJJ01000011">
    <property type="protein sequence ID" value="GHO86029.1"/>
    <property type="molecule type" value="Genomic_DNA"/>
</dbReference>
<organism evidence="1 2">
    <name type="scientific">Dictyobacter formicarum</name>
    <dbReference type="NCBI Taxonomy" id="2778368"/>
    <lineage>
        <taxon>Bacteria</taxon>
        <taxon>Bacillati</taxon>
        <taxon>Chloroflexota</taxon>
        <taxon>Ktedonobacteria</taxon>
        <taxon>Ktedonobacterales</taxon>
        <taxon>Dictyobacteraceae</taxon>
        <taxon>Dictyobacter</taxon>
    </lineage>
</organism>
<sequence length="55" mass="6198">MYQVFCLKGTPPETLEEQEKCFRSKSCCWRLSKKRKQAQHTAAEEPVTAAGAASH</sequence>
<accession>A0ABQ3VK17</accession>
<name>A0ABQ3VK17_9CHLR</name>
<evidence type="ECO:0000313" key="1">
    <source>
        <dbReference type="EMBL" id="GHO86029.1"/>
    </source>
</evidence>
<evidence type="ECO:0000313" key="2">
    <source>
        <dbReference type="Proteomes" id="UP000635565"/>
    </source>
</evidence>
<proteinExistence type="predicted"/>
<protein>
    <submittedName>
        <fullName evidence="1">Uncharacterized protein</fullName>
    </submittedName>
</protein>
<reference evidence="1 2" key="1">
    <citation type="journal article" date="2021" name="Int. J. Syst. Evol. Microbiol.">
        <title>Reticulibacter mediterranei gen. nov., sp. nov., within the new family Reticulibacteraceae fam. nov., and Ktedonospora formicarum gen. nov., sp. nov., Ktedonobacter robiniae sp. nov., Dictyobacter formicarum sp. nov. and Dictyobacter arantiisoli sp. nov., belonging to the class Ktedonobacteria.</title>
        <authorList>
            <person name="Yabe S."/>
            <person name="Zheng Y."/>
            <person name="Wang C.M."/>
            <person name="Sakai Y."/>
            <person name="Abe K."/>
            <person name="Yokota A."/>
            <person name="Donadio S."/>
            <person name="Cavaletti L."/>
            <person name="Monciardini P."/>
        </authorList>
    </citation>
    <scope>NUCLEOTIDE SEQUENCE [LARGE SCALE GENOMIC DNA]</scope>
    <source>
        <strain evidence="1 2">SOSP1-9</strain>
    </source>
</reference>
<comment type="caution">
    <text evidence="1">The sequence shown here is derived from an EMBL/GenBank/DDBJ whole genome shotgun (WGS) entry which is preliminary data.</text>
</comment>